<feature type="signal peptide" evidence="9">
    <location>
        <begin position="1"/>
        <end position="27"/>
    </location>
</feature>
<evidence type="ECO:0000313" key="11">
    <source>
        <dbReference type="Proteomes" id="UP001224516"/>
    </source>
</evidence>
<evidence type="ECO:0000256" key="9">
    <source>
        <dbReference type="SAM" id="SignalP"/>
    </source>
</evidence>
<dbReference type="PANTHER" id="PTHR30026">
    <property type="entry name" value="OUTER MEMBRANE PROTEIN TOLC"/>
    <property type="match status" value="1"/>
</dbReference>
<evidence type="ECO:0000313" key="10">
    <source>
        <dbReference type="EMBL" id="MEJ8676689.1"/>
    </source>
</evidence>
<keyword evidence="4" id="KW-1134">Transmembrane beta strand</keyword>
<keyword evidence="5" id="KW-0812">Transmembrane</keyword>
<evidence type="ECO:0000256" key="2">
    <source>
        <dbReference type="ARBA" id="ARBA00007613"/>
    </source>
</evidence>
<name>A0ABU8V6C0_9NEIS</name>
<keyword evidence="6" id="KW-0472">Membrane</keyword>
<organism evidence="10 11">
    <name type="scientific">Chromobacterium amazonense</name>
    <dbReference type="NCBI Taxonomy" id="1382803"/>
    <lineage>
        <taxon>Bacteria</taxon>
        <taxon>Pseudomonadati</taxon>
        <taxon>Pseudomonadota</taxon>
        <taxon>Betaproteobacteria</taxon>
        <taxon>Neisseriales</taxon>
        <taxon>Chromobacteriaceae</taxon>
        <taxon>Chromobacterium</taxon>
    </lineage>
</organism>
<accession>A0ABU8V6C0</accession>
<reference evidence="10 11" key="1">
    <citation type="submission" date="2023-12" db="EMBL/GenBank/DDBJ databases">
        <title>Evaluation and characterization of a potential secondary metabolite violacein from indigenous Chromobacterium amazonense SAM215.</title>
        <authorList>
            <person name="Tarafdar M.R."/>
            <person name="Abedin S.M."/>
            <person name="Atiqua A."/>
            <person name="Saha A."/>
            <person name="Khan S.N."/>
        </authorList>
    </citation>
    <scope>NUCLEOTIDE SEQUENCE [LARGE SCALE GENOMIC DNA]</scope>
    <source>
        <strain evidence="10 11">SAM215</strain>
    </source>
</reference>
<dbReference type="InterPro" id="IPR010130">
    <property type="entry name" value="T1SS_OMP_TolC"/>
</dbReference>
<proteinExistence type="inferred from homology"/>
<dbReference type="InterPro" id="IPR003423">
    <property type="entry name" value="OMP_efflux"/>
</dbReference>
<evidence type="ECO:0000256" key="7">
    <source>
        <dbReference type="ARBA" id="ARBA00023237"/>
    </source>
</evidence>
<dbReference type="SUPFAM" id="SSF56954">
    <property type="entry name" value="Outer membrane efflux proteins (OEP)"/>
    <property type="match status" value="1"/>
</dbReference>
<evidence type="ECO:0000256" key="1">
    <source>
        <dbReference type="ARBA" id="ARBA00004442"/>
    </source>
</evidence>
<dbReference type="Pfam" id="PF02321">
    <property type="entry name" value="OEP"/>
    <property type="match status" value="2"/>
</dbReference>
<evidence type="ECO:0000256" key="8">
    <source>
        <dbReference type="SAM" id="Coils"/>
    </source>
</evidence>
<dbReference type="EMBL" id="JAVFJF020000056">
    <property type="protein sequence ID" value="MEJ8676689.1"/>
    <property type="molecule type" value="Genomic_DNA"/>
</dbReference>
<keyword evidence="11" id="KW-1185">Reference proteome</keyword>
<comment type="caution">
    <text evidence="10">The sequence shown here is derived from an EMBL/GenBank/DDBJ whole genome shotgun (WGS) entry which is preliminary data.</text>
</comment>
<keyword evidence="9" id="KW-0732">Signal</keyword>
<dbReference type="PANTHER" id="PTHR30026:SF20">
    <property type="entry name" value="OUTER MEMBRANE PROTEIN TOLC"/>
    <property type="match status" value="1"/>
</dbReference>
<feature type="chain" id="PRO_5045413108" evidence="9">
    <location>
        <begin position="28"/>
        <end position="448"/>
    </location>
</feature>
<dbReference type="Gene3D" id="1.20.1600.10">
    <property type="entry name" value="Outer membrane efflux proteins (OEP)"/>
    <property type="match status" value="1"/>
</dbReference>
<dbReference type="Proteomes" id="UP001224516">
    <property type="component" value="Unassembled WGS sequence"/>
</dbReference>
<evidence type="ECO:0000256" key="6">
    <source>
        <dbReference type="ARBA" id="ARBA00023136"/>
    </source>
</evidence>
<dbReference type="InterPro" id="IPR051906">
    <property type="entry name" value="TolC-like"/>
</dbReference>
<gene>
    <name evidence="10" type="ORF">QCL97_018305</name>
</gene>
<comment type="similarity">
    <text evidence="2">Belongs to the outer membrane factor (OMF) (TC 1.B.17) family.</text>
</comment>
<feature type="coiled-coil region" evidence="8">
    <location>
        <begin position="326"/>
        <end position="353"/>
    </location>
</feature>
<dbReference type="NCBIfam" id="TIGR01844">
    <property type="entry name" value="type_I_sec_TolC"/>
    <property type="match status" value="1"/>
</dbReference>
<protein>
    <submittedName>
        <fullName evidence="10">TolC family outer membrane protein</fullName>
    </submittedName>
</protein>
<sequence length="448" mass="48332">MSNLMKKNNLTLPAALLLLGASLPSQAFDLVGAWHAARDYNADFAVSRAQRDAGQEKLVQGRSQLLPQVSATGTYGYNNPLQPSSTPTLTGGAQALGRYENHGYTVGMQQTLFDVGKYTGYKKGKLGTELADTTFDAAEQQLILDIAQAYFDVLRAQDTLAATRASKKTYLNLLQQAKTAFEVGTATITDTNEAQAGYDGAVAQEISDANNLELAQNNLKRLTGLDPAGIQAVRDQLPLDPPKPAGLEAWIDMALQNSLKIKTAQQNLDLAHQSAIEKKGNHLPTVTLNAGYSDQISNQYGNYPHTRGSNIGVTVNVPLFAGGGINSQVREALAQEEAARDQLESTRRQVKEDVRKAFLGVTNGAALVRAQQQLLISAKSKVESTRMGKEVGIRTNIDLLQAEQSYYTALTSLANAKYSYLTARLALAQAAGQLEPQVLADVNRLIVR</sequence>
<evidence type="ECO:0000256" key="4">
    <source>
        <dbReference type="ARBA" id="ARBA00022452"/>
    </source>
</evidence>
<comment type="subcellular location">
    <subcellularLocation>
        <location evidence="1">Cell outer membrane</location>
    </subcellularLocation>
</comment>
<dbReference type="RefSeq" id="WP_307913828.1">
    <property type="nucleotide sequence ID" value="NZ_JAVFJF020000056.1"/>
</dbReference>
<keyword evidence="3" id="KW-0813">Transport</keyword>
<keyword evidence="8" id="KW-0175">Coiled coil</keyword>
<evidence type="ECO:0000256" key="5">
    <source>
        <dbReference type="ARBA" id="ARBA00022692"/>
    </source>
</evidence>
<evidence type="ECO:0000256" key="3">
    <source>
        <dbReference type="ARBA" id="ARBA00022448"/>
    </source>
</evidence>
<keyword evidence="7" id="KW-0998">Cell outer membrane</keyword>